<evidence type="ECO:0000313" key="1">
    <source>
        <dbReference type="EMBL" id="GFY46753.1"/>
    </source>
</evidence>
<keyword evidence="2" id="KW-1185">Reference proteome</keyword>
<gene>
    <name evidence="1" type="primary">AVEN_246682_1</name>
    <name evidence="1" type="ORF">TNIN_433591</name>
</gene>
<accession>A0A8X6X4F7</accession>
<evidence type="ECO:0000313" key="2">
    <source>
        <dbReference type="Proteomes" id="UP000886998"/>
    </source>
</evidence>
<comment type="caution">
    <text evidence="1">The sequence shown here is derived from an EMBL/GenBank/DDBJ whole genome shotgun (WGS) entry which is preliminary data.</text>
</comment>
<organism evidence="1 2">
    <name type="scientific">Trichonephila inaurata madagascariensis</name>
    <dbReference type="NCBI Taxonomy" id="2747483"/>
    <lineage>
        <taxon>Eukaryota</taxon>
        <taxon>Metazoa</taxon>
        <taxon>Ecdysozoa</taxon>
        <taxon>Arthropoda</taxon>
        <taxon>Chelicerata</taxon>
        <taxon>Arachnida</taxon>
        <taxon>Araneae</taxon>
        <taxon>Araneomorphae</taxon>
        <taxon>Entelegynae</taxon>
        <taxon>Araneoidea</taxon>
        <taxon>Nephilidae</taxon>
        <taxon>Trichonephila</taxon>
        <taxon>Trichonephila inaurata</taxon>
    </lineage>
</organism>
<name>A0A8X6X4F7_9ARAC</name>
<proteinExistence type="predicted"/>
<reference evidence="1" key="1">
    <citation type="submission" date="2020-08" db="EMBL/GenBank/DDBJ databases">
        <title>Multicomponent nature underlies the extraordinary mechanical properties of spider dragline silk.</title>
        <authorList>
            <person name="Kono N."/>
            <person name="Nakamura H."/>
            <person name="Mori M."/>
            <person name="Yoshida Y."/>
            <person name="Ohtoshi R."/>
            <person name="Malay A.D."/>
            <person name="Moran D.A.P."/>
            <person name="Tomita M."/>
            <person name="Numata K."/>
            <person name="Arakawa K."/>
        </authorList>
    </citation>
    <scope>NUCLEOTIDE SEQUENCE</scope>
</reference>
<dbReference type="EMBL" id="BMAV01005578">
    <property type="protein sequence ID" value="GFY46753.1"/>
    <property type="molecule type" value="Genomic_DNA"/>
</dbReference>
<sequence length="494" mass="54799">MAVTLRLPKNTRRVNPSVFNKFILKHIGEEHVEILRPLARDNEWELRLKIEAIREKLLRMGKTKIKRWICWIYPFCSLEVRGYIHWLPNAISNDTVKEFLSQYGQVLFVENRTPPNWNSTIANESRYYALYLEDKARRWDIPHFKKFDNFLCLITVRGRKPACFHCRAWGHKKSQCKAREIKFNSYCRKPHCSESSIRNEEDNVNVIGNEVETISAASSSTITTLADQQVGMESEPSIAISSTSVIDSTSEVCIKSEATVSSSFITNVSLTLQACTENEPSTALISLPAANGTSQICSENEPSSSTTASFVTPQVLTEGEPAAASSSTTASFVTPQVLTEGEPAAASTAASSSTTASFVTPQVLTEGEPAAASSSTASFVTPVACTESKQDAASISNSATPITPEVCIEKKVNVESSSISSTENTSHFCIENEGTNKFNSLRESVSPSRVCFVWKPTDDDDIKMEKQIFLAIHYLGKWKKEMDELTESLFKYDE</sequence>
<dbReference type="OrthoDB" id="6494660at2759"/>
<dbReference type="Proteomes" id="UP000886998">
    <property type="component" value="Unassembled WGS sequence"/>
</dbReference>
<dbReference type="AlphaFoldDB" id="A0A8X6X4F7"/>
<protein>
    <submittedName>
        <fullName evidence="1">CCHC-type domain-containing protein</fullName>
    </submittedName>
</protein>